<feature type="signal peptide" evidence="1">
    <location>
        <begin position="1"/>
        <end position="20"/>
    </location>
</feature>
<reference evidence="3" key="1">
    <citation type="journal article" date="2019" name="Int. J. Syst. Evol. Microbiol.">
        <title>The Global Catalogue of Microorganisms (GCM) 10K type strain sequencing project: providing services to taxonomists for standard genome sequencing and annotation.</title>
        <authorList>
            <consortium name="The Broad Institute Genomics Platform"/>
            <consortium name="The Broad Institute Genome Sequencing Center for Infectious Disease"/>
            <person name="Wu L."/>
            <person name="Ma J."/>
        </authorList>
    </citation>
    <scope>NUCLEOTIDE SEQUENCE [LARGE SCALE GENOMIC DNA]</scope>
    <source>
        <strain evidence="3">CGMCC 1.13681</strain>
    </source>
</reference>
<name>A0ABW2GFJ1_9ACTN</name>
<dbReference type="SUPFAM" id="SSF53474">
    <property type="entry name" value="alpha/beta-Hydrolases"/>
    <property type="match status" value="1"/>
</dbReference>
<organism evidence="2 3">
    <name type="scientific">Streptomyces polyrhachis</name>
    <dbReference type="NCBI Taxonomy" id="1282885"/>
    <lineage>
        <taxon>Bacteria</taxon>
        <taxon>Bacillati</taxon>
        <taxon>Actinomycetota</taxon>
        <taxon>Actinomycetes</taxon>
        <taxon>Kitasatosporales</taxon>
        <taxon>Streptomycetaceae</taxon>
        <taxon>Streptomyces</taxon>
    </lineage>
</organism>
<dbReference type="InterPro" id="IPR029058">
    <property type="entry name" value="AB_hydrolase_fold"/>
</dbReference>
<keyword evidence="2" id="KW-0378">Hydrolase</keyword>
<dbReference type="InterPro" id="IPR000801">
    <property type="entry name" value="Esterase-like"/>
</dbReference>
<dbReference type="RefSeq" id="WP_386415293.1">
    <property type="nucleotide sequence ID" value="NZ_JBHSZO010000021.1"/>
</dbReference>
<keyword evidence="3" id="KW-1185">Reference proteome</keyword>
<comment type="caution">
    <text evidence="2">The sequence shown here is derived from an EMBL/GenBank/DDBJ whole genome shotgun (WGS) entry which is preliminary data.</text>
</comment>
<dbReference type="PANTHER" id="PTHR48098:SF1">
    <property type="entry name" value="DIACYLGLYCEROL ACYLTRANSFERASE_MYCOLYLTRANSFERASE AG85A"/>
    <property type="match status" value="1"/>
</dbReference>
<dbReference type="Gene3D" id="3.40.50.1820">
    <property type="entry name" value="alpha/beta hydrolase"/>
    <property type="match status" value="1"/>
</dbReference>
<evidence type="ECO:0000313" key="3">
    <source>
        <dbReference type="Proteomes" id="UP001596413"/>
    </source>
</evidence>
<keyword evidence="1" id="KW-0732">Signal</keyword>
<dbReference type="GO" id="GO:0016787">
    <property type="term" value="F:hydrolase activity"/>
    <property type="evidence" value="ECO:0007669"/>
    <property type="project" value="UniProtKB-KW"/>
</dbReference>
<sequence>MRRRLAGVLTALAVSAGLLAATAPTASATSAPPPLPDAASYGITVTGYTQVDPSRPASEPRLLDVTMRTAAIYRDGAEHDVRVRIRIPGGYQTNPQQPYKTLYLLHGGAGDYDDWTNDGRFEEQIKDRFNGIVVMPDAGMAGYYTDWAGNADGGFRPLWETFHIGQLLPWIDANFNTTASRSGRMIAGPSMGGFGALKYAGQHPDLFSAAASFSGGTDIKYRDAQGHSAQDTFSGHMYQAGASFLDNWGDGTTRVNLYQPGQLFPDPDQDKQREYRIRTVFGASPDTPGDPRWATVNPYDMAARYAQYGGKLALYTGGMPDDWWDRGEEEIYAYNTWFHARLQALDVPHGWCAGQGKHEWTHWQKDLVDFLNFTNGNPTCHY</sequence>
<gene>
    <name evidence="2" type="ORF">ACFQLX_15260</name>
</gene>
<protein>
    <submittedName>
        <fullName evidence="2">Alpha/beta hydrolase</fullName>
    </submittedName>
</protein>
<accession>A0ABW2GFJ1</accession>
<dbReference type="InterPro" id="IPR050583">
    <property type="entry name" value="Mycobacterial_A85_antigen"/>
</dbReference>
<dbReference type="PANTHER" id="PTHR48098">
    <property type="entry name" value="ENTEROCHELIN ESTERASE-RELATED"/>
    <property type="match status" value="1"/>
</dbReference>
<evidence type="ECO:0000313" key="2">
    <source>
        <dbReference type="EMBL" id="MFC7219519.1"/>
    </source>
</evidence>
<dbReference type="EMBL" id="JBHSZO010000021">
    <property type="protein sequence ID" value="MFC7219519.1"/>
    <property type="molecule type" value="Genomic_DNA"/>
</dbReference>
<proteinExistence type="predicted"/>
<dbReference type="Proteomes" id="UP001596413">
    <property type="component" value="Unassembled WGS sequence"/>
</dbReference>
<dbReference type="Pfam" id="PF00756">
    <property type="entry name" value="Esterase"/>
    <property type="match status" value="1"/>
</dbReference>
<feature type="chain" id="PRO_5046950866" evidence="1">
    <location>
        <begin position="21"/>
        <end position="382"/>
    </location>
</feature>
<evidence type="ECO:0000256" key="1">
    <source>
        <dbReference type="SAM" id="SignalP"/>
    </source>
</evidence>